<dbReference type="AlphaFoldDB" id="A0A5R8ZTU0"/>
<accession>A0A5R8ZTU0</accession>
<feature type="chain" id="PRO_5024334435" evidence="1">
    <location>
        <begin position="21"/>
        <end position="175"/>
    </location>
</feature>
<keyword evidence="1" id="KW-0732">Signal</keyword>
<proteinExistence type="predicted"/>
<reference evidence="2 3" key="1">
    <citation type="submission" date="2019-05" db="EMBL/GenBank/DDBJ databases">
        <authorList>
            <person name="Moore K."/>
            <person name="O'Neill P."/>
            <person name="Farbos A."/>
            <person name="Studholme D.J."/>
        </authorList>
    </citation>
    <scope>NUCLEOTIDE SEQUENCE [LARGE SCALE GENOMIC DNA]</scope>
    <source>
        <strain evidence="2 3">DSM 9128</strain>
    </source>
</reference>
<gene>
    <name evidence="2" type="ORF">FEA48_28110</name>
</gene>
<organism evidence="2 3">
    <name type="scientific">Pseudomonas nitroreducens</name>
    <dbReference type="NCBI Taxonomy" id="46680"/>
    <lineage>
        <taxon>Bacteria</taxon>
        <taxon>Pseudomonadati</taxon>
        <taxon>Pseudomonadota</taxon>
        <taxon>Gammaproteobacteria</taxon>
        <taxon>Pseudomonadales</taxon>
        <taxon>Pseudomonadaceae</taxon>
        <taxon>Pseudomonas</taxon>
    </lineage>
</organism>
<evidence type="ECO:0000313" key="2">
    <source>
        <dbReference type="EMBL" id="TLP69720.1"/>
    </source>
</evidence>
<feature type="signal peptide" evidence="1">
    <location>
        <begin position="1"/>
        <end position="20"/>
    </location>
</feature>
<reference evidence="3" key="2">
    <citation type="submission" date="2019-06" db="EMBL/GenBank/DDBJ databases">
        <title>AzeR, a transcriptional regulator that responds to azelaic acid in Pseudomonas nitroreducens.</title>
        <authorList>
            <person name="Bez C."/>
            <person name="Javvadi S.G."/>
            <person name="Bertani I."/>
            <person name="Devescovi G."/>
            <person name="Studholme D.J."/>
            <person name="Geller A."/>
            <person name="Levy A."/>
            <person name="Venturi V."/>
        </authorList>
    </citation>
    <scope>NUCLEOTIDE SEQUENCE [LARGE SCALE GENOMIC DNA]</scope>
    <source>
        <strain evidence="3">DSM 9128</strain>
    </source>
</reference>
<sequence length="175" mass="20437">MRFPFVVVLLAALGFNTAQAEIYTCTVEGRQKFSQVPCGDEVIEVKPNIWIPTQEEIDRQKSANQSVVNATLQMQYTRELTRLRREIRDTEMSMDELGEWRDDRLKWLSYERRRANNNLAGAVWESNIVSEMDGVRSDYVRRFQQLTEYRAALIRDLNRLENQPPPIQDASNVNP</sequence>
<dbReference type="EMBL" id="VASG01000010">
    <property type="protein sequence ID" value="TLP69720.1"/>
    <property type="molecule type" value="Genomic_DNA"/>
</dbReference>
<protein>
    <submittedName>
        <fullName evidence="2">DUF4124 domain-containing protein</fullName>
    </submittedName>
</protein>
<comment type="caution">
    <text evidence="2">The sequence shown here is derived from an EMBL/GenBank/DDBJ whole genome shotgun (WGS) entry which is preliminary data.</text>
</comment>
<name>A0A5R8ZTU0_PSENT</name>
<dbReference type="RefSeq" id="WP_138216743.1">
    <property type="nucleotide sequence ID" value="NZ_VASG01000010.1"/>
</dbReference>
<evidence type="ECO:0000256" key="1">
    <source>
        <dbReference type="SAM" id="SignalP"/>
    </source>
</evidence>
<evidence type="ECO:0000313" key="3">
    <source>
        <dbReference type="Proteomes" id="UP000307510"/>
    </source>
</evidence>
<dbReference type="Proteomes" id="UP000307510">
    <property type="component" value="Unassembled WGS sequence"/>
</dbReference>